<feature type="region of interest" description="Disordered" evidence="1">
    <location>
        <begin position="180"/>
        <end position="219"/>
    </location>
</feature>
<dbReference type="EMBL" id="CP097509">
    <property type="protein sequence ID" value="URE21153.1"/>
    <property type="molecule type" value="Genomic_DNA"/>
</dbReference>
<reference evidence="2" key="1">
    <citation type="submission" date="2022-05" db="EMBL/GenBank/DDBJ databases">
        <title>The Musa troglodytarum L. genome provides insights into the mechanism of non-climacteric behaviour and enrichment of carotenoids.</title>
        <authorList>
            <person name="Wang J."/>
        </authorList>
    </citation>
    <scope>NUCLEOTIDE SEQUENCE</scope>
    <source>
        <tissue evidence="2">Leaf</tissue>
    </source>
</reference>
<protein>
    <submittedName>
        <fullName evidence="2">Uncharacterized protein</fullName>
    </submittedName>
</protein>
<dbReference type="AlphaFoldDB" id="A0A9E7H110"/>
<feature type="compositionally biased region" description="Basic and acidic residues" evidence="1">
    <location>
        <begin position="14"/>
        <end position="24"/>
    </location>
</feature>
<dbReference type="PANTHER" id="PTHR33384">
    <property type="entry name" value="EXPRESSED PROTEIN"/>
    <property type="match status" value="1"/>
</dbReference>
<feature type="compositionally biased region" description="Basic and acidic residues" evidence="1">
    <location>
        <begin position="209"/>
        <end position="219"/>
    </location>
</feature>
<organism evidence="2 3">
    <name type="scientific">Musa troglodytarum</name>
    <name type="common">fe'i banana</name>
    <dbReference type="NCBI Taxonomy" id="320322"/>
    <lineage>
        <taxon>Eukaryota</taxon>
        <taxon>Viridiplantae</taxon>
        <taxon>Streptophyta</taxon>
        <taxon>Embryophyta</taxon>
        <taxon>Tracheophyta</taxon>
        <taxon>Spermatophyta</taxon>
        <taxon>Magnoliopsida</taxon>
        <taxon>Liliopsida</taxon>
        <taxon>Zingiberales</taxon>
        <taxon>Musaceae</taxon>
        <taxon>Musa</taxon>
    </lineage>
</organism>
<evidence type="ECO:0000256" key="1">
    <source>
        <dbReference type="SAM" id="MobiDB-lite"/>
    </source>
</evidence>
<dbReference type="PANTHER" id="PTHR33384:SF27">
    <property type="entry name" value="OS05G0102500 PROTEIN"/>
    <property type="match status" value="1"/>
</dbReference>
<feature type="region of interest" description="Disordered" evidence="1">
    <location>
        <begin position="1"/>
        <end position="43"/>
    </location>
</feature>
<accession>A0A9E7H110</accession>
<dbReference type="Proteomes" id="UP001055439">
    <property type="component" value="Chromosome 7"/>
</dbReference>
<proteinExistence type="predicted"/>
<dbReference type="OrthoDB" id="1917254at2759"/>
<evidence type="ECO:0000313" key="3">
    <source>
        <dbReference type="Proteomes" id="UP001055439"/>
    </source>
</evidence>
<name>A0A9E7H110_9LILI</name>
<feature type="compositionally biased region" description="Polar residues" evidence="1">
    <location>
        <begin position="190"/>
        <end position="203"/>
    </location>
</feature>
<keyword evidence="3" id="KW-1185">Reference proteome</keyword>
<sequence>MLSSKAVGGAAYGGEKKRSGEPHRLFLPRPCTPSPDPVLGRRSPIRVLGDRGRRLEIRSKMESRTLRLGGIGQLFPEFLPDARVPRVEVICPQPRRALKGTSSVSDWIEDFGSKAKGILPALQGDHKLNALDSLFGKDESEEGLDSSKQAGFFCGSPPVRTNNPVVWDALFVEENLSFTSSPGDMHETRTPSQVDRNSHSCGSSFVAKPESRTEQFARGDPGRRLVVSALS</sequence>
<evidence type="ECO:0000313" key="2">
    <source>
        <dbReference type="EMBL" id="URE21153.1"/>
    </source>
</evidence>
<gene>
    <name evidence="2" type="ORF">MUK42_12443</name>
</gene>